<organism evidence="2 3">
    <name type="scientific">Actinomadura luteofluorescens</name>
    <dbReference type="NCBI Taxonomy" id="46163"/>
    <lineage>
        <taxon>Bacteria</taxon>
        <taxon>Bacillati</taxon>
        <taxon>Actinomycetota</taxon>
        <taxon>Actinomycetes</taxon>
        <taxon>Streptosporangiales</taxon>
        <taxon>Thermomonosporaceae</taxon>
        <taxon>Actinomadura</taxon>
    </lineage>
</organism>
<dbReference type="EMBL" id="JACCBA010000001">
    <property type="protein sequence ID" value="NYD52411.1"/>
    <property type="molecule type" value="Genomic_DNA"/>
</dbReference>
<evidence type="ECO:0000313" key="3">
    <source>
        <dbReference type="Proteomes" id="UP000529783"/>
    </source>
</evidence>
<reference evidence="2 3" key="1">
    <citation type="submission" date="2020-07" db="EMBL/GenBank/DDBJ databases">
        <title>Sequencing the genomes of 1000 actinobacteria strains.</title>
        <authorList>
            <person name="Klenk H.-P."/>
        </authorList>
    </citation>
    <scope>NUCLEOTIDE SEQUENCE [LARGE SCALE GENOMIC DNA]</scope>
    <source>
        <strain evidence="2 3">DSM 40398</strain>
    </source>
</reference>
<accession>A0A7Y9ERE2</accession>
<dbReference type="Proteomes" id="UP000529783">
    <property type="component" value="Unassembled WGS sequence"/>
</dbReference>
<gene>
    <name evidence="2" type="ORF">BJY14_008394</name>
</gene>
<name>A0A7Y9ERE2_9ACTN</name>
<dbReference type="AlphaFoldDB" id="A0A7Y9ERE2"/>
<dbReference type="RefSeq" id="WP_179848621.1">
    <property type="nucleotide sequence ID" value="NZ_JACCBA010000001.1"/>
</dbReference>
<feature type="region of interest" description="Disordered" evidence="1">
    <location>
        <begin position="1"/>
        <end position="22"/>
    </location>
</feature>
<comment type="caution">
    <text evidence="2">The sequence shown here is derived from an EMBL/GenBank/DDBJ whole genome shotgun (WGS) entry which is preliminary data.</text>
</comment>
<keyword evidence="3" id="KW-1185">Reference proteome</keyword>
<feature type="region of interest" description="Disordered" evidence="1">
    <location>
        <begin position="46"/>
        <end position="67"/>
    </location>
</feature>
<sequence>MSRSEAVASGTEGERDGGRAAPAAREIAAGLAVLVVYRVFTHAFSGDRGAHGAAGTGTGGGAQTGAL</sequence>
<protein>
    <submittedName>
        <fullName evidence="2">Uncharacterized protein</fullName>
    </submittedName>
</protein>
<evidence type="ECO:0000256" key="1">
    <source>
        <dbReference type="SAM" id="MobiDB-lite"/>
    </source>
</evidence>
<proteinExistence type="predicted"/>
<evidence type="ECO:0000313" key="2">
    <source>
        <dbReference type="EMBL" id="NYD52411.1"/>
    </source>
</evidence>
<feature type="compositionally biased region" description="Gly residues" evidence="1">
    <location>
        <begin position="52"/>
        <end position="67"/>
    </location>
</feature>